<dbReference type="PANTHER" id="PTHR10252">
    <property type="entry name" value="HISTONE-LIKE TRANSCRIPTION FACTOR CCAAT-RELATED"/>
    <property type="match status" value="1"/>
</dbReference>
<dbReference type="Proteomes" id="UP000070501">
    <property type="component" value="Unassembled WGS sequence"/>
</dbReference>
<dbReference type="GO" id="GO:0008623">
    <property type="term" value="C:CHRAC"/>
    <property type="evidence" value="ECO:0007669"/>
    <property type="project" value="TreeGrafter"/>
</dbReference>
<evidence type="ECO:0000259" key="4">
    <source>
        <dbReference type="Pfam" id="PF00808"/>
    </source>
</evidence>
<dbReference type="PANTHER" id="PTHR10252:SF54">
    <property type="entry name" value="CHROMATIN ACCESSIBILITY COMPLEX PROTEIN 1"/>
    <property type="match status" value="1"/>
</dbReference>
<dbReference type="Gene3D" id="1.10.20.10">
    <property type="entry name" value="Histone, subunit A"/>
    <property type="match status" value="1"/>
</dbReference>
<gene>
    <name evidence="5" type="ORF">Micbo1qcDRAFT_141118</name>
</gene>
<sequence>MPYNTTAIPPRQEVTGQAQLPLSRVKKIIAQDPDTHMCSNNAAFVITLATEMFVQYLAEEGLNMAKLDRKPRRNIQYKDVANAISHKDNLEFLTDMVPKTVPYKQIKSQAAATRAQLNGEGSGSGGSGVASPAVGDAAAADEASAASAAAATNGASAGGSTSSKKHKTTKRSSNTGPNVAELLSGPVPSARPPTSDGPGGPSDQLQSEALSRDDDVPMSG</sequence>
<evidence type="ECO:0000313" key="5">
    <source>
        <dbReference type="EMBL" id="KXJ85821.1"/>
    </source>
</evidence>
<dbReference type="InterPro" id="IPR003958">
    <property type="entry name" value="CBFA_NFYB_domain"/>
</dbReference>
<dbReference type="EMBL" id="KQ964274">
    <property type="protein sequence ID" value="KXJ85821.1"/>
    <property type="molecule type" value="Genomic_DNA"/>
</dbReference>
<dbReference type="AlphaFoldDB" id="A0A136ILH5"/>
<dbReference type="OrthoDB" id="636685at2759"/>
<dbReference type="STRING" id="196109.A0A136ILH5"/>
<dbReference type="CDD" id="cd23645">
    <property type="entry name" value="HFD_Dpb3-like"/>
    <property type="match status" value="1"/>
</dbReference>
<accession>A0A136ILH5</accession>
<keyword evidence="6" id="KW-1185">Reference proteome</keyword>
<keyword evidence="2" id="KW-0539">Nucleus</keyword>
<protein>
    <submittedName>
        <fullName evidence="5">Histone-fold-containing protein</fullName>
    </submittedName>
</protein>
<evidence type="ECO:0000256" key="1">
    <source>
        <dbReference type="ARBA" id="ARBA00004123"/>
    </source>
</evidence>
<feature type="compositionally biased region" description="Basic and acidic residues" evidence="3">
    <location>
        <begin position="210"/>
        <end position="220"/>
    </location>
</feature>
<organism evidence="5 6">
    <name type="scientific">Microdochium bolleyi</name>
    <dbReference type="NCBI Taxonomy" id="196109"/>
    <lineage>
        <taxon>Eukaryota</taxon>
        <taxon>Fungi</taxon>
        <taxon>Dikarya</taxon>
        <taxon>Ascomycota</taxon>
        <taxon>Pezizomycotina</taxon>
        <taxon>Sordariomycetes</taxon>
        <taxon>Xylariomycetidae</taxon>
        <taxon>Xylariales</taxon>
        <taxon>Microdochiaceae</taxon>
        <taxon>Microdochium</taxon>
    </lineage>
</organism>
<dbReference type="SUPFAM" id="SSF47113">
    <property type="entry name" value="Histone-fold"/>
    <property type="match status" value="1"/>
</dbReference>
<dbReference type="Pfam" id="PF00808">
    <property type="entry name" value="CBFD_NFYB_HMF"/>
    <property type="match status" value="1"/>
</dbReference>
<proteinExistence type="predicted"/>
<evidence type="ECO:0000256" key="2">
    <source>
        <dbReference type="ARBA" id="ARBA00023242"/>
    </source>
</evidence>
<feature type="compositionally biased region" description="Low complexity" evidence="3">
    <location>
        <begin position="152"/>
        <end position="162"/>
    </location>
</feature>
<reference evidence="6" key="1">
    <citation type="submission" date="2016-02" db="EMBL/GenBank/DDBJ databases">
        <title>Draft genome sequence of Microdochium bolleyi, a fungal endophyte of beachgrass.</title>
        <authorList>
            <consortium name="DOE Joint Genome Institute"/>
            <person name="David A.S."/>
            <person name="May G."/>
            <person name="Haridas S."/>
            <person name="Lim J."/>
            <person name="Wang M."/>
            <person name="Labutti K."/>
            <person name="Lipzen A."/>
            <person name="Barry K."/>
            <person name="Grigoriev I.V."/>
        </authorList>
    </citation>
    <scope>NUCLEOTIDE SEQUENCE [LARGE SCALE GENOMIC DNA]</scope>
    <source>
        <strain evidence="6">J235TASD1</strain>
    </source>
</reference>
<dbReference type="InParanoid" id="A0A136ILH5"/>
<dbReference type="GO" id="GO:0006261">
    <property type="term" value="P:DNA-templated DNA replication"/>
    <property type="evidence" value="ECO:0007669"/>
    <property type="project" value="TreeGrafter"/>
</dbReference>
<evidence type="ECO:0000256" key="3">
    <source>
        <dbReference type="SAM" id="MobiDB-lite"/>
    </source>
</evidence>
<dbReference type="GO" id="GO:0046982">
    <property type="term" value="F:protein heterodimerization activity"/>
    <property type="evidence" value="ECO:0007669"/>
    <property type="project" value="InterPro"/>
</dbReference>
<feature type="region of interest" description="Disordered" evidence="3">
    <location>
        <begin position="114"/>
        <end position="133"/>
    </location>
</feature>
<comment type="subcellular location">
    <subcellularLocation>
        <location evidence="1">Nucleus</location>
    </subcellularLocation>
</comment>
<evidence type="ECO:0000313" key="6">
    <source>
        <dbReference type="Proteomes" id="UP000070501"/>
    </source>
</evidence>
<feature type="domain" description="Transcription factor CBF/NF-Y/archaeal histone" evidence="4">
    <location>
        <begin position="19"/>
        <end position="84"/>
    </location>
</feature>
<feature type="region of interest" description="Disordered" evidence="3">
    <location>
        <begin position="152"/>
        <end position="220"/>
    </location>
</feature>
<name>A0A136ILH5_9PEZI</name>
<dbReference type="InterPro" id="IPR009072">
    <property type="entry name" value="Histone-fold"/>
</dbReference>
<dbReference type="InterPro" id="IPR050568">
    <property type="entry name" value="Transcr_DNA_Rep_Reg"/>
</dbReference>